<dbReference type="InterPro" id="IPR015421">
    <property type="entry name" value="PyrdxlP-dep_Trfase_major"/>
</dbReference>
<evidence type="ECO:0000313" key="3">
    <source>
        <dbReference type="Proteomes" id="UP000824190"/>
    </source>
</evidence>
<dbReference type="GO" id="GO:0008483">
    <property type="term" value="F:transaminase activity"/>
    <property type="evidence" value="ECO:0007669"/>
    <property type="project" value="UniProtKB-KW"/>
</dbReference>
<dbReference type="EMBL" id="DXGC01000078">
    <property type="protein sequence ID" value="HIW91924.1"/>
    <property type="molecule type" value="Genomic_DNA"/>
</dbReference>
<organism evidence="2 3">
    <name type="scientific">Candidatus Corynebacterium avicola</name>
    <dbReference type="NCBI Taxonomy" id="2838527"/>
    <lineage>
        <taxon>Bacteria</taxon>
        <taxon>Bacillati</taxon>
        <taxon>Actinomycetota</taxon>
        <taxon>Actinomycetes</taxon>
        <taxon>Mycobacteriales</taxon>
        <taxon>Corynebacteriaceae</taxon>
        <taxon>Corynebacterium</taxon>
    </lineage>
</organism>
<dbReference type="Proteomes" id="UP000824190">
    <property type="component" value="Unassembled WGS sequence"/>
</dbReference>
<dbReference type="InterPro" id="IPR015422">
    <property type="entry name" value="PyrdxlP-dep_Trfase_small"/>
</dbReference>
<gene>
    <name evidence="2" type="ORF">H9870_09720</name>
</gene>
<feature type="domain" description="Aminotransferase class V" evidence="1">
    <location>
        <begin position="57"/>
        <end position="228"/>
    </location>
</feature>
<dbReference type="Pfam" id="PF00266">
    <property type="entry name" value="Aminotran_5"/>
    <property type="match status" value="1"/>
</dbReference>
<keyword evidence="2" id="KW-0032">Aminotransferase</keyword>
<dbReference type="InterPro" id="IPR015424">
    <property type="entry name" value="PyrdxlP-dep_Trfase"/>
</dbReference>
<dbReference type="InterPro" id="IPR000192">
    <property type="entry name" value="Aminotrans_V_dom"/>
</dbReference>
<proteinExistence type="predicted"/>
<reference evidence="2" key="2">
    <citation type="submission" date="2021-04" db="EMBL/GenBank/DDBJ databases">
        <authorList>
            <person name="Gilroy R."/>
        </authorList>
    </citation>
    <scope>NUCLEOTIDE SEQUENCE</scope>
    <source>
        <strain evidence="2">CHK32-1732</strain>
    </source>
</reference>
<dbReference type="PANTHER" id="PTHR43586:SF21">
    <property type="entry name" value="PYRIDOXAL PHOSPHATE (PLP)-DEPENDENT ASPARTATE AMINOTRANSFERASE SUPERFAMILY"/>
    <property type="match status" value="1"/>
</dbReference>
<reference evidence="2" key="1">
    <citation type="journal article" date="2021" name="PeerJ">
        <title>Extensive microbial diversity within the chicken gut microbiome revealed by metagenomics and culture.</title>
        <authorList>
            <person name="Gilroy R."/>
            <person name="Ravi A."/>
            <person name="Getino M."/>
            <person name="Pursley I."/>
            <person name="Horton D.L."/>
            <person name="Alikhan N.F."/>
            <person name="Baker D."/>
            <person name="Gharbi K."/>
            <person name="Hall N."/>
            <person name="Watson M."/>
            <person name="Adriaenssens E.M."/>
            <person name="Foster-Nyarko E."/>
            <person name="Jarju S."/>
            <person name="Secka A."/>
            <person name="Antonio M."/>
            <person name="Oren A."/>
            <person name="Chaudhuri R.R."/>
            <person name="La Ragione R."/>
            <person name="Hildebrand F."/>
            <person name="Pallen M.J."/>
        </authorList>
    </citation>
    <scope>NUCLEOTIDE SEQUENCE</scope>
    <source>
        <strain evidence="2">CHK32-1732</strain>
    </source>
</reference>
<accession>A0A9D1RPT9</accession>
<comment type="caution">
    <text evidence="2">The sequence shown here is derived from an EMBL/GenBank/DDBJ whole genome shotgun (WGS) entry which is preliminary data.</text>
</comment>
<protein>
    <submittedName>
        <fullName evidence="2">Aminotransferase class V-fold PLP-dependent enzyme</fullName>
    </submittedName>
</protein>
<dbReference type="Gene3D" id="3.40.640.10">
    <property type="entry name" value="Type I PLP-dependent aspartate aminotransferase-like (Major domain)"/>
    <property type="match status" value="1"/>
</dbReference>
<sequence>MFDIARVRGLYESSSEGWTYLNAGQRAQLPEKVSSAVSRAFRAAPLQGDSGRPRGDASVSAAREAIADLVGASPECVVLGPSRSALLGTLATAVPRKLRMGREVVLSRIDDPANSTPWKLASDLYGATVLWAEADLTSGALPAWQYTSLISNDTSIVAVPAANSHLGTVTDIRAISDTLRAKSHGWLVVDAGAYAPYRLIDIEAWGADVVALDIAPLGGPEVGALVFRDPSLLSELHTNEARRGRHAVPDPQALAARRVAALERDGISPGLLGGVPAVVDHLASLDEDASGSRRERLETSLSSTSEYLGGLADYLTDGLRDLDRVHVIGVDGEADGAHDGSTWGRQGNHVDRLPRVSFLVQGIEAASVGERLLSNGVVAQTVGLEESALFDQMGVAEMGGAVCVALAPHNTQFDVDLLVRIVGGMV</sequence>
<evidence type="ECO:0000259" key="1">
    <source>
        <dbReference type="Pfam" id="PF00266"/>
    </source>
</evidence>
<dbReference type="SUPFAM" id="SSF53383">
    <property type="entry name" value="PLP-dependent transferases"/>
    <property type="match status" value="1"/>
</dbReference>
<dbReference type="AlphaFoldDB" id="A0A9D1RPT9"/>
<keyword evidence="2" id="KW-0808">Transferase</keyword>
<dbReference type="PANTHER" id="PTHR43586">
    <property type="entry name" value="CYSTEINE DESULFURASE"/>
    <property type="match status" value="1"/>
</dbReference>
<evidence type="ECO:0000313" key="2">
    <source>
        <dbReference type="EMBL" id="HIW91924.1"/>
    </source>
</evidence>
<name>A0A9D1RPT9_9CORY</name>
<dbReference type="Gene3D" id="3.90.1150.10">
    <property type="entry name" value="Aspartate Aminotransferase, domain 1"/>
    <property type="match status" value="1"/>
</dbReference>